<gene>
    <name evidence="11" type="ORF">RHS04_02363</name>
</gene>
<dbReference type="Gene3D" id="3.40.50.11350">
    <property type="match status" value="1"/>
</dbReference>
<evidence type="ECO:0000313" key="11">
    <source>
        <dbReference type="EMBL" id="KAF8682151.1"/>
    </source>
</evidence>
<dbReference type="AlphaFoldDB" id="A0A8H7LLV4"/>
<keyword evidence="7" id="KW-0539">Nucleus</keyword>
<comment type="subunit">
    <text evidence="4">Part of a tri-snRNP complex.</text>
</comment>
<name>A0A8H7LLV4_9AGAM</name>
<evidence type="ECO:0000256" key="7">
    <source>
        <dbReference type="ARBA" id="ARBA00023242"/>
    </source>
</evidence>
<evidence type="ECO:0000256" key="3">
    <source>
        <dbReference type="ARBA" id="ARBA00008218"/>
    </source>
</evidence>
<feature type="compositionally biased region" description="Polar residues" evidence="8">
    <location>
        <begin position="259"/>
        <end position="272"/>
    </location>
</feature>
<dbReference type="EMBL" id="JACYCC010000035">
    <property type="protein sequence ID" value="KAF8682151.1"/>
    <property type="molecule type" value="Genomic_DNA"/>
</dbReference>
<evidence type="ECO:0000256" key="8">
    <source>
        <dbReference type="SAM" id="MobiDB-lite"/>
    </source>
</evidence>
<reference evidence="11" key="1">
    <citation type="submission" date="2020-09" db="EMBL/GenBank/DDBJ databases">
        <title>Comparative genome analyses of four rice-infecting Rhizoctonia solani isolates reveal extensive enrichment of homogalacturonan modification genes.</title>
        <authorList>
            <person name="Lee D.-Y."/>
            <person name="Jeon J."/>
            <person name="Kim K.-T."/>
            <person name="Cheong K."/>
            <person name="Song H."/>
            <person name="Choi G."/>
            <person name="Ko J."/>
            <person name="Opiyo S.O."/>
            <person name="Zuo S."/>
            <person name="Madhav S."/>
            <person name="Lee Y.-H."/>
            <person name="Wang G.-L."/>
        </authorList>
    </citation>
    <scope>NUCLEOTIDE SEQUENCE</scope>
    <source>
        <strain evidence="11">AG1-IA YN-7</strain>
    </source>
</reference>
<dbReference type="GO" id="GO:0008380">
    <property type="term" value="P:RNA splicing"/>
    <property type="evidence" value="ECO:0007669"/>
    <property type="project" value="UniProtKB-KW"/>
</dbReference>
<feature type="compositionally biased region" description="Acidic residues" evidence="8">
    <location>
        <begin position="175"/>
        <end position="189"/>
    </location>
</feature>
<feature type="region of interest" description="Disordered" evidence="8">
    <location>
        <begin position="85"/>
        <end position="272"/>
    </location>
</feature>
<evidence type="ECO:0000256" key="1">
    <source>
        <dbReference type="ARBA" id="ARBA00003632"/>
    </source>
</evidence>
<keyword evidence="5" id="KW-0507">mRNA processing</keyword>
<dbReference type="InterPro" id="IPR013957">
    <property type="entry name" value="SNRNP27"/>
</dbReference>
<accession>A0A8H7LLV4</accession>
<dbReference type="GO" id="GO:0071011">
    <property type="term" value="C:precatalytic spliceosome"/>
    <property type="evidence" value="ECO:0007669"/>
    <property type="project" value="TreeGrafter"/>
</dbReference>
<comment type="similarity">
    <text evidence="3">Belongs to the SNUT3 family.</text>
</comment>
<sequence>MVGGFMLKSKGQDIKCLTAAEDSVSEEAREMREIGTETVVGIGTTTAGTRGIGEPEIAMVETTMAAANAGEAVLGVPDEVAAAREIEMEEVDRRDDPRRDDDRREHRRDDRARHDDDRGPARRDDGRGSRDDRDKDRDSRQRKPGVEDSSAKPPNGPPPPEPDAPPPRDSNVGGEIEEGEDMEEDEEDMMAAMGFGGFDSTKGKSVNGNQQGAANVKKQRTWRQYMNRKGGFNRPTYSLVPETDTTSSSYRPLSRRGSETNLVPRTPHSRSGNQTFTHAQNASIDFAPDASRDDLNETYEMTQQSQTEPLLASSTSATFGDDIHKLIDAESRGRRRPASRRAFDRAIAHLPIAFGVVFSLFLCLLIFVSMYWPNKLQEFIGTSQPDVSDDTAVVGNSSSVLDTTTGATHNHTHSASVSIDYSAYSAFPLTPEQYRQECWKQQESHFHGGYWDKPPEGVADVKHSENNRKVCSSTITFMFDGNRGLMADLALIAQLAGLAREQGRTFLIDDRLWTRGNWTTHFRSIRETQPGPEPGCLPPPPEELVACPRLAKHWVVTPLTAKFHFGHSFSESFEDPYAQSTERLKPIFTRAFDSFESFIILNDQNIRLLRQARSELRRRIQLNTDSEAVATYMGAHIRRGDRKAMSWEFIKSGSDGYVPIQNYVDAVQKTWSLVGLPGRPHVYVASDDPVSLDEFTKIFPGYVYSLRQWGIDGGRTREGSVTDAAEELAELASPSAYVQSEWMNRTEEQRIRLTRGMIVEMALLSELWDDDTNDEDNDLELIATACTLTSNVCKMAAVGLGWARSLGSKLKSWAELDNRNNIEPEWEAFELI</sequence>
<evidence type="ECO:0000259" key="10">
    <source>
        <dbReference type="Pfam" id="PF08648"/>
    </source>
</evidence>
<evidence type="ECO:0000256" key="6">
    <source>
        <dbReference type="ARBA" id="ARBA00023187"/>
    </source>
</evidence>
<evidence type="ECO:0000256" key="2">
    <source>
        <dbReference type="ARBA" id="ARBA00004123"/>
    </source>
</evidence>
<organism evidence="11 12">
    <name type="scientific">Rhizoctonia solani</name>
    <dbReference type="NCBI Taxonomy" id="456999"/>
    <lineage>
        <taxon>Eukaryota</taxon>
        <taxon>Fungi</taxon>
        <taxon>Dikarya</taxon>
        <taxon>Basidiomycota</taxon>
        <taxon>Agaricomycotina</taxon>
        <taxon>Agaricomycetes</taxon>
        <taxon>Cantharellales</taxon>
        <taxon>Ceratobasidiaceae</taxon>
        <taxon>Rhizoctonia</taxon>
    </lineage>
</organism>
<comment type="subcellular location">
    <subcellularLocation>
        <location evidence="2">Nucleus</location>
    </subcellularLocation>
</comment>
<keyword evidence="9" id="KW-0472">Membrane</keyword>
<dbReference type="PANTHER" id="PTHR31077">
    <property type="entry name" value="U4/U6.U5 SMALL NUCLEAR RIBONUCLEOPROTEIN 27 KDA PROTEIN"/>
    <property type="match status" value="1"/>
</dbReference>
<proteinExistence type="inferred from homology"/>
<keyword evidence="9" id="KW-0812">Transmembrane</keyword>
<feature type="compositionally biased region" description="Basic and acidic residues" evidence="8">
    <location>
        <begin position="85"/>
        <end position="150"/>
    </location>
</feature>
<keyword evidence="6" id="KW-0508">mRNA splicing</keyword>
<dbReference type="Proteomes" id="UP000650582">
    <property type="component" value="Unassembled WGS sequence"/>
</dbReference>
<evidence type="ECO:0000256" key="9">
    <source>
        <dbReference type="SAM" id="Phobius"/>
    </source>
</evidence>
<evidence type="ECO:0000313" key="12">
    <source>
        <dbReference type="Proteomes" id="UP000650582"/>
    </source>
</evidence>
<comment type="caution">
    <text evidence="11">The sequence shown here is derived from an EMBL/GenBank/DDBJ whole genome shotgun (WGS) entry which is preliminary data.</text>
</comment>
<protein>
    <recommendedName>
        <fullName evidence="10">U4/U6.U5 small nuclear ribonucleoprotein 27kDa protein domain-containing protein</fullName>
    </recommendedName>
</protein>
<feature type="transmembrane region" description="Helical" evidence="9">
    <location>
        <begin position="346"/>
        <end position="372"/>
    </location>
</feature>
<keyword evidence="9" id="KW-1133">Transmembrane helix</keyword>
<feature type="domain" description="U4/U6.U5 small nuclear ribonucleoprotein 27kDa protein" evidence="10">
    <location>
        <begin position="184"/>
        <end position="235"/>
    </location>
</feature>
<feature type="compositionally biased region" description="Polar residues" evidence="8">
    <location>
        <begin position="203"/>
        <end position="213"/>
    </location>
</feature>
<evidence type="ECO:0000256" key="4">
    <source>
        <dbReference type="ARBA" id="ARBA00011825"/>
    </source>
</evidence>
<comment type="function">
    <text evidence="1">May play a role in mRNA splicing.</text>
</comment>
<evidence type="ECO:0000256" key="5">
    <source>
        <dbReference type="ARBA" id="ARBA00022664"/>
    </source>
</evidence>
<dbReference type="GO" id="GO:0006397">
    <property type="term" value="P:mRNA processing"/>
    <property type="evidence" value="ECO:0007669"/>
    <property type="project" value="UniProtKB-KW"/>
</dbReference>
<dbReference type="Pfam" id="PF08648">
    <property type="entry name" value="SNRNP27"/>
    <property type="match status" value="1"/>
</dbReference>
<feature type="compositionally biased region" description="Pro residues" evidence="8">
    <location>
        <begin position="154"/>
        <end position="168"/>
    </location>
</feature>
<dbReference type="PANTHER" id="PTHR31077:SF1">
    <property type="entry name" value="U4_U6.U5 SMALL NUCLEAR RIBONUCLEOPROTEIN 27 KDA PROTEIN"/>
    <property type="match status" value="1"/>
</dbReference>